<protein>
    <submittedName>
        <fullName evidence="1">Uncharacterized protein</fullName>
    </submittedName>
</protein>
<dbReference type="Proteomes" id="UP000479114">
    <property type="component" value="Chromosome"/>
</dbReference>
<proteinExistence type="predicted"/>
<reference evidence="1 2" key="1">
    <citation type="submission" date="2020-02" db="EMBL/GenBank/DDBJ databases">
        <title>Paenibacillus sp. nov., isolated from rhizosphere soil of tomato.</title>
        <authorList>
            <person name="Weon H.-Y."/>
            <person name="Lee S.A."/>
        </authorList>
    </citation>
    <scope>NUCLEOTIDE SEQUENCE [LARGE SCALE GENOMIC DNA]</scope>
    <source>
        <strain evidence="1 2">14171R-81</strain>
    </source>
</reference>
<dbReference type="EMBL" id="CP048286">
    <property type="protein sequence ID" value="QHW29709.1"/>
    <property type="molecule type" value="Genomic_DNA"/>
</dbReference>
<name>A0A6C0NU13_9BACL</name>
<accession>A0A6C0NU13</accession>
<sequence>MPIYRPSNMQGGAGSSGIVLFNGNPPTIIMEWGHYITDSVSLLSIQGGALVGNSAVETIVVTFRILVDQSVVQEYSVRLAAGTYTSAFFGAEVLNADAGHRVCRITAQLTTGVSGDTAFISSRQVTSISGTGV</sequence>
<evidence type="ECO:0000313" key="1">
    <source>
        <dbReference type="EMBL" id="QHW29709.1"/>
    </source>
</evidence>
<dbReference type="RefSeq" id="WP_162638278.1">
    <property type="nucleotide sequence ID" value="NZ_CP048286.1"/>
</dbReference>
<organism evidence="1 2">
    <name type="scientific">Paenibacillus rhizovicinus</name>
    <dbReference type="NCBI Taxonomy" id="2704463"/>
    <lineage>
        <taxon>Bacteria</taxon>
        <taxon>Bacillati</taxon>
        <taxon>Bacillota</taxon>
        <taxon>Bacilli</taxon>
        <taxon>Bacillales</taxon>
        <taxon>Paenibacillaceae</taxon>
        <taxon>Paenibacillus</taxon>
    </lineage>
</organism>
<dbReference type="AlphaFoldDB" id="A0A6C0NU13"/>
<evidence type="ECO:0000313" key="2">
    <source>
        <dbReference type="Proteomes" id="UP000479114"/>
    </source>
</evidence>
<dbReference type="KEGG" id="prz:GZH47_01870"/>
<gene>
    <name evidence="1" type="ORF">GZH47_01870</name>
</gene>
<keyword evidence="2" id="KW-1185">Reference proteome</keyword>